<sequence>MQGHQPAPDGNQSAGATLFFNASFLTQGTDTEAYMPDSTQHTTDQAKDQASGVARAVGEAVGKKVEEVADKSKQAGADAVAGLGRTASTIADSVAEQSPAIADYVRGAGEKIDRLATDLRDKKVGDLMTSAVEFGRSQPIAMIAGAALVGFALSRLIKAGVATPSDSNSDSHGEQA</sequence>
<dbReference type="AlphaFoldDB" id="A0A512NKW6"/>
<proteinExistence type="predicted"/>
<evidence type="ECO:0000313" key="1">
    <source>
        <dbReference type="EMBL" id="GEP59576.1"/>
    </source>
</evidence>
<name>A0A512NKW6_9HYPH</name>
<comment type="caution">
    <text evidence="1">The sequence shown here is derived from an EMBL/GenBank/DDBJ whole genome shotgun (WGS) entry which is preliminary data.</text>
</comment>
<evidence type="ECO:0000313" key="2">
    <source>
        <dbReference type="Proteomes" id="UP000321058"/>
    </source>
</evidence>
<dbReference type="Proteomes" id="UP000321058">
    <property type="component" value="Unassembled WGS sequence"/>
</dbReference>
<keyword evidence="2" id="KW-1185">Reference proteome</keyword>
<organism evidence="1 2">
    <name type="scientific">Reyranella soli</name>
    <dbReference type="NCBI Taxonomy" id="1230389"/>
    <lineage>
        <taxon>Bacteria</taxon>
        <taxon>Pseudomonadati</taxon>
        <taxon>Pseudomonadota</taxon>
        <taxon>Alphaproteobacteria</taxon>
        <taxon>Hyphomicrobiales</taxon>
        <taxon>Reyranellaceae</taxon>
        <taxon>Reyranella</taxon>
    </lineage>
</organism>
<gene>
    <name evidence="1" type="ORF">RSO01_67420</name>
</gene>
<protein>
    <submittedName>
        <fullName evidence="1">Uncharacterized protein</fullName>
    </submittedName>
</protein>
<dbReference type="EMBL" id="BKAJ01000134">
    <property type="protein sequence ID" value="GEP59576.1"/>
    <property type="molecule type" value="Genomic_DNA"/>
</dbReference>
<reference evidence="1 2" key="1">
    <citation type="submission" date="2019-07" db="EMBL/GenBank/DDBJ databases">
        <title>Whole genome shotgun sequence of Reyranella soli NBRC 108950.</title>
        <authorList>
            <person name="Hosoyama A."/>
            <person name="Uohara A."/>
            <person name="Ohji S."/>
            <person name="Ichikawa N."/>
        </authorList>
    </citation>
    <scope>NUCLEOTIDE SEQUENCE [LARGE SCALE GENOMIC DNA]</scope>
    <source>
        <strain evidence="1 2">NBRC 108950</strain>
    </source>
</reference>
<accession>A0A512NKW6</accession>